<reference evidence="1 2" key="1">
    <citation type="submission" date="2015-09" db="EMBL/GenBank/DDBJ databases">
        <title>Draft genome sequence of Kouleothrix aurantiaca JCM 19913.</title>
        <authorList>
            <person name="Hemp J."/>
        </authorList>
    </citation>
    <scope>NUCLEOTIDE SEQUENCE [LARGE SCALE GENOMIC DNA]</scope>
    <source>
        <strain evidence="1 2">COM-B</strain>
    </source>
</reference>
<evidence type="ECO:0008006" key="3">
    <source>
        <dbReference type="Google" id="ProtNLM"/>
    </source>
</evidence>
<keyword evidence="2" id="KW-1185">Reference proteome</keyword>
<dbReference type="Proteomes" id="UP000050509">
    <property type="component" value="Unassembled WGS sequence"/>
</dbReference>
<organism evidence="1 2">
    <name type="scientific">Kouleothrix aurantiaca</name>
    <dbReference type="NCBI Taxonomy" id="186479"/>
    <lineage>
        <taxon>Bacteria</taxon>
        <taxon>Bacillati</taxon>
        <taxon>Chloroflexota</taxon>
        <taxon>Chloroflexia</taxon>
        <taxon>Chloroflexales</taxon>
        <taxon>Roseiflexineae</taxon>
        <taxon>Roseiflexaceae</taxon>
        <taxon>Kouleothrix</taxon>
    </lineage>
</organism>
<dbReference type="AlphaFoldDB" id="A0A0N8PRE2"/>
<evidence type="ECO:0000313" key="1">
    <source>
        <dbReference type="EMBL" id="KPV49677.1"/>
    </source>
</evidence>
<protein>
    <recommendedName>
        <fullName evidence="3">HTH marR-type domain-containing protein</fullName>
    </recommendedName>
</protein>
<evidence type="ECO:0000313" key="2">
    <source>
        <dbReference type="Proteomes" id="UP000050509"/>
    </source>
</evidence>
<sequence>MNASYDHLLVPHLLDSRLKLHLLLHYWMHPALSLSAAAVSERLRENPWAVADALNELADAGLLARRASDDGVAFQLGVQHEHRLALHLLVETFNDPLLRDLIYTGVHNAHCGRQYISCPVGVGWGAAGLPIC</sequence>
<proteinExistence type="predicted"/>
<name>A0A0N8PRE2_9CHLR</name>
<accession>A0A0N8PRE2</accession>
<comment type="caution">
    <text evidence="1">The sequence shown here is derived from an EMBL/GenBank/DDBJ whole genome shotgun (WGS) entry which is preliminary data.</text>
</comment>
<dbReference type="EMBL" id="LJCR01001820">
    <property type="protein sequence ID" value="KPV49677.1"/>
    <property type="molecule type" value="Genomic_DNA"/>
</dbReference>
<gene>
    <name evidence="1" type="ORF">SE17_31265</name>
</gene>